<proteinExistence type="predicted"/>
<gene>
    <name evidence="1" type="ORF">BV22DRAFT_184460</name>
</gene>
<name>A0ACB8BRR8_9AGAM</name>
<dbReference type="Proteomes" id="UP000790709">
    <property type="component" value="Unassembled WGS sequence"/>
</dbReference>
<sequence length="305" mass="34936">MEQVPAAHEFDSVVEAWGQHLLRAFNGKEDMVAAFKWPKEKILDFFDRVTAQPGPRGYDVEAGSQKSLDSVVLSIHKLVKQTTSKESIFLSPPLSVTYQKTEFKLETIFDLIGWMFSVTGTSPDKANRNNYYYPLAALYCVFWRRLTEKTTINPPLQHDPSMVQMTWFTQGGKTRICISSTLDGINRDLKDSKNAARLRRQDELIKFTLIPKEYKNKSLVESPNPQLFGHCAETTPFLFIKSIVKEVTAAEGFALKPKLILPDRYKEEYKYARLDYRVLRPPCENCSYLVTTGLGFKLKNFDPPT</sequence>
<organism evidence="1 2">
    <name type="scientific">Leucogyrophana mollusca</name>
    <dbReference type="NCBI Taxonomy" id="85980"/>
    <lineage>
        <taxon>Eukaryota</taxon>
        <taxon>Fungi</taxon>
        <taxon>Dikarya</taxon>
        <taxon>Basidiomycota</taxon>
        <taxon>Agaricomycotina</taxon>
        <taxon>Agaricomycetes</taxon>
        <taxon>Agaricomycetidae</taxon>
        <taxon>Boletales</taxon>
        <taxon>Boletales incertae sedis</taxon>
        <taxon>Leucogyrophana</taxon>
    </lineage>
</organism>
<dbReference type="EMBL" id="MU266350">
    <property type="protein sequence ID" value="KAH7928660.1"/>
    <property type="molecule type" value="Genomic_DNA"/>
</dbReference>
<keyword evidence="2" id="KW-1185">Reference proteome</keyword>
<evidence type="ECO:0000313" key="2">
    <source>
        <dbReference type="Proteomes" id="UP000790709"/>
    </source>
</evidence>
<protein>
    <submittedName>
        <fullName evidence="1">Uncharacterized protein</fullName>
    </submittedName>
</protein>
<accession>A0ACB8BRR8</accession>
<evidence type="ECO:0000313" key="1">
    <source>
        <dbReference type="EMBL" id="KAH7928660.1"/>
    </source>
</evidence>
<comment type="caution">
    <text evidence="1">The sequence shown here is derived from an EMBL/GenBank/DDBJ whole genome shotgun (WGS) entry which is preliminary data.</text>
</comment>
<reference evidence="1" key="1">
    <citation type="journal article" date="2021" name="New Phytol.">
        <title>Evolutionary innovations through gain and loss of genes in the ectomycorrhizal Boletales.</title>
        <authorList>
            <person name="Wu G."/>
            <person name="Miyauchi S."/>
            <person name="Morin E."/>
            <person name="Kuo A."/>
            <person name="Drula E."/>
            <person name="Varga T."/>
            <person name="Kohler A."/>
            <person name="Feng B."/>
            <person name="Cao Y."/>
            <person name="Lipzen A."/>
            <person name="Daum C."/>
            <person name="Hundley H."/>
            <person name="Pangilinan J."/>
            <person name="Johnson J."/>
            <person name="Barry K."/>
            <person name="LaButti K."/>
            <person name="Ng V."/>
            <person name="Ahrendt S."/>
            <person name="Min B."/>
            <person name="Choi I.G."/>
            <person name="Park H."/>
            <person name="Plett J.M."/>
            <person name="Magnuson J."/>
            <person name="Spatafora J.W."/>
            <person name="Nagy L.G."/>
            <person name="Henrissat B."/>
            <person name="Grigoriev I.V."/>
            <person name="Yang Z.L."/>
            <person name="Xu J."/>
            <person name="Martin F.M."/>
        </authorList>
    </citation>
    <scope>NUCLEOTIDE SEQUENCE</scope>
    <source>
        <strain evidence="1">KUC20120723A-06</strain>
    </source>
</reference>